<accession>A0A0P1P9C5</accession>
<accession>A0A0P1MJY5</accession>
<accession>A0A0P1L9D6</accession>
<sequence length="246" mass="27983">MRAILLAAGKGERLRDITKSIPKPMLKIKGKPILEHNIEWLKSHGITKIYINLHHLPDVITDYFEDGEKFGVSIKYSYEPQLLGTAGAVRKILVNNWEEVEKGDFEPLVVIYGDNLVNFNLKEILDFHKRKGGVATIVVYEKEDVSQSGIVLLDKNDRVLKFIEKPRPEERLSHLVNAGIYILETKVIINYIPADRYSDFGKDIFPSMLKKGAKIFAIKMKGELIAVDTPELLNKALNLNQDMRGK</sequence>
<dbReference type="GO" id="GO:0016740">
    <property type="term" value="F:transferase activity"/>
    <property type="evidence" value="ECO:0007669"/>
    <property type="project" value="UniProtKB-KW"/>
</dbReference>
<dbReference type="PANTHER" id="PTHR22572">
    <property type="entry name" value="SUGAR-1-PHOSPHATE GUANYL TRANSFERASE"/>
    <property type="match status" value="1"/>
</dbReference>
<keyword evidence="5" id="KW-1185">Reference proteome</keyword>
<reference evidence="4 5" key="1">
    <citation type="submission" date="2015-11" db="EMBL/GenBank/DDBJ databases">
        <authorList>
            <person name="Varghese N."/>
        </authorList>
    </citation>
    <scope>NUCLEOTIDE SEQUENCE [LARGE SCALE GENOMIC DNA]</scope>
    <source>
        <strain evidence="2 5">JGI-8</strain>
    </source>
</reference>
<dbReference type="Gene3D" id="3.90.550.10">
    <property type="entry name" value="Spore Coat Polysaccharide Biosynthesis Protein SpsA, Chain A"/>
    <property type="match status" value="1"/>
</dbReference>
<evidence type="ECO:0000259" key="1">
    <source>
        <dbReference type="Pfam" id="PF00483"/>
    </source>
</evidence>
<dbReference type="EMBL" id="FAOP01000001">
    <property type="protein sequence ID" value="CUU00612.1"/>
    <property type="molecule type" value="Genomic_DNA"/>
</dbReference>
<accession>A0A0P1P0A8</accession>
<dbReference type="SUPFAM" id="SSF53448">
    <property type="entry name" value="Nucleotide-diphospho-sugar transferases"/>
    <property type="match status" value="1"/>
</dbReference>
<dbReference type="Proteomes" id="UP000182200">
    <property type="component" value="Unassembled WGS sequence"/>
</dbReference>
<feature type="domain" description="Nucleotidyl transferase" evidence="1">
    <location>
        <begin position="3"/>
        <end position="222"/>
    </location>
</feature>
<accession>A0A0P1M3D4</accession>
<name>A0A0P1MWL6_9BACT</name>
<accession>A0A0P1MWL6</accession>
<dbReference type="InterPro" id="IPR050486">
    <property type="entry name" value="Mannose-1P_guanyltransferase"/>
</dbReference>
<evidence type="ECO:0000313" key="4">
    <source>
        <dbReference type="Proteomes" id="UP000182011"/>
    </source>
</evidence>
<accession>A0A0P1LBZ9</accession>
<dbReference type="Pfam" id="PF00483">
    <property type="entry name" value="NTP_transferase"/>
    <property type="match status" value="1"/>
</dbReference>
<dbReference type="InterPro" id="IPR005835">
    <property type="entry name" value="NTP_transferase_dom"/>
</dbReference>
<evidence type="ECO:0000313" key="2">
    <source>
        <dbReference type="EMBL" id="CUS83907.1"/>
    </source>
</evidence>
<evidence type="ECO:0000313" key="5">
    <source>
        <dbReference type="Proteomes" id="UP000182200"/>
    </source>
</evidence>
<dbReference type="RefSeq" id="WP_047134850.1">
    <property type="nucleotide sequence ID" value="NZ_CZVI01000007.1"/>
</dbReference>
<gene>
    <name evidence="3" type="ORF">JGI4_00029</name>
    <name evidence="2" type="ORF">JGI8_00750</name>
</gene>
<evidence type="ECO:0000313" key="3">
    <source>
        <dbReference type="EMBL" id="CUU00612.1"/>
    </source>
</evidence>
<proteinExistence type="predicted"/>
<dbReference type="Proteomes" id="UP000182011">
    <property type="component" value="Unassembled WGS sequence"/>
</dbReference>
<accession>A0A0S4MNY2</accession>
<dbReference type="EMBL" id="CZVI01000007">
    <property type="protein sequence ID" value="CUS83907.1"/>
    <property type="molecule type" value="Genomic_DNA"/>
</dbReference>
<accession>A0A0P1LR23</accession>
<accession>A0A0N7MNM6</accession>
<dbReference type="InterPro" id="IPR029044">
    <property type="entry name" value="Nucleotide-diphossugar_trans"/>
</dbReference>
<organism evidence="3 4">
    <name type="scientific">Candidatus Kryptonium thompsonii</name>
    <dbReference type="NCBI Taxonomy" id="1633631"/>
    <lineage>
        <taxon>Bacteria</taxon>
        <taxon>Pseudomonadati</taxon>
        <taxon>Candidatus Kryptoniota</taxon>
        <taxon>Candidatus Kryptonium</taxon>
    </lineage>
</organism>
<protein>
    <submittedName>
        <fullName evidence="3">Nucleotidyl transferase</fullName>
    </submittedName>
</protein>
<reference evidence="3" key="2">
    <citation type="submission" date="2015-11" db="EMBL/GenBank/DDBJ databases">
        <authorList>
            <person name="Zhang Y."/>
            <person name="Guo Z."/>
        </authorList>
    </citation>
    <scope>NUCLEOTIDE SEQUENCE [LARGE SCALE GENOMIC DNA]</scope>
    <source>
        <strain evidence="3">JGI-4</strain>
    </source>
</reference>
<keyword evidence="3" id="KW-0808">Transferase</keyword>
<dbReference type="AlphaFoldDB" id="A0A0P1MWL6"/>
<accession>A0A0P1LTC3</accession>
<dbReference type="CDD" id="cd04181">
    <property type="entry name" value="NTP_transferase"/>
    <property type="match status" value="1"/>
</dbReference>
<dbReference type="OrthoDB" id="9801810at2"/>
<accession>A0A0N7MR81</accession>
<dbReference type="STRING" id="1633631.GCA_001442925_00029"/>